<dbReference type="SUPFAM" id="SSF56112">
    <property type="entry name" value="Protein kinase-like (PK-like)"/>
    <property type="match status" value="1"/>
</dbReference>
<keyword evidence="12" id="KW-0675">Receptor</keyword>
<keyword evidence="2" id="KW-0723">Serine/threonine-protein kinase</keyword>
<name>A0ABC8LIT5_ERUVS</name>
<evidence type="ECO:0000313" key="19">
    <source>
        <dbReference type="EMBL" id="CAH8383333.1"/>
    </source>
</evidence>
<comment type="subcellular location">
    <subcellularLocation>
        <location evidence="1">Membrane</location>
        <topology evidence="1">Single-pass membrane protein</topology>
    </subcellularLocation>
</comment>
<protein>
    <submittedName>
        <fullName evidence="19">Uncharacterized protein</fullName>
    </submittedName>
</protein>
<comment type="caution">
    <text evidence="19">The sequence shown here is derived from an EMBL/GenBank/DDBJ whole genome shotgun (WGS) entry which is preliminary data.</text>
</comment>
<evidence type="ECO:0000256" key="14">
    <source>
        <dbReference type="PROSITE-ProRule" id="PRU10141"/>
    </source>
</evidence>
<dbReference type="EMBL" id="CAKOAT010584042">
    <property type="protein sequence ID" value="CAH8383333.1"/>
    <property type="molecule type" value="Genomic_DNA"/>
</dbReference>
<evidence type="ECO:0000256" key="6">
    <source>
        <dbReference type="ARBA" id="ARBA00022737"/>
    </source>
</evidence>
<dbReference type="Pfam" id="PF01657">
    <property type="entry name" value="Stress-antifung"/>
    <property type="match status" value="2"/>
</dbReference>
<dbReference type="PROSITE" id="PS51473">
    <property type="entry name" value="GNK2"/>
    <property type="match status" value="2"/>
</dbReference>
<dbReference type="CDD" id="cd23509">
    <property type="entry name" value="Gnk2-like"/>
    <property type="match status" value="2"/>
</dbReference>
<feature type="signal peptide" evidence="16">
    <location>
        <begin position="1"/>
        <end position="23"/>
    </location>
</feature>
<keyword evidence="4 15" id="KW-0812">Transmembrane</keyword>
<evidence type="ECO:0000256" key="2">
    <source>
        <dbReference type="ARBA" id="ARBA00022527"/>
    </source>
</evidence>
<evidence type="ECO:0000256" key="10">
    <source>
        <dbReference type="ARBA" id="ARBA00022989"/>
    </source>
</evidence>
<evidence type="ECO:0000256" key="13">
    <source>
        <dbReference type="ARBA" id="ARBA00023180"/>
    </source>
</evidence>
<keyword evidence="5 16" id="KW-0732">Signal</keyword>
<feature type="chain" id="PRO_5044796612" evidence="16">
    <location>
        <begin position="24"/>
        <end position="637"/>
    </location>
</feature>
<evidence type="ECO:0000259" key="17">
    <source>
        <dbReference type="PROSITE" id="PS50011"/>
    </source>
</evidence>
<organism evidence="19 20">
    <name type="scientific">Eruca vesicaria subsp. sativa</name>
    <name type="common">Garden rocket</name>
    <name type="synonym">Eruca sativa</name>
    <dbReference type="NCBI Taxonomy" id="29727"/>
    <lineage>
        <taxon>Eukaryota</taxon>
        <taxon>Viridiplantae</taxon>
        <taxon>Streptophyta</taxon>
        <taxon>Embryophyta</taxon>
        <taxon>Tracheophyta</taxon>
        <taxon>Spermatophyta</taxon>
        <taxon>Magnoliopsida</taxon>
        <taxon>eudicotyledons</taxon>
        <taxon>Gunneridae</taxon>
        <taxon>Pentapetalae</taxon>
        <taxon>rosids</taxon>
        <taxon>malvids</taxon>
        <taxon>Brassicales</taxon>
        <taxon>Brassicaceae</taxon>
        <taxon>Brassiceae</taxon>
        <taxon>Eruca</taxon>
    </lineage>
</organism>
<keyword evidence="3" id="KW-0808">Transferase</keyword>
<dbReference type="PROSITE" id="PS00107">
    <property type="entry name" value="PROTEIN_KINASE_ATP"/>
    <property type="match status" value="1"/>
</dbReference>
<feature type="binding site" evidence="14">
    <location>
        <position position="350"/>
    </location>
    <ligand>
        <name>ATP</name>
        <dbReference type="ChEBI" id="CHEBI:30616"/>
    </ligand>
</feature>
<dbReference type="PANTHER" id="PTHR27002:SF810">
    <property type="entry name" value="CYSTEINE-RICH RECEPTOR-LIKE PROTEIN KINASE 33-RELATED"/>
    <property type="match status" value="1"/>
</dbReference>
<dbReference type="GO" id="GO:0005524">
    <property type="term" value="F:ATP binding"/>
    <property type="evidence" value="ECO:0007669"/>
    <property type="project" value="UniProtKB-UniRule"/>
</dbReference>
<evidence type="ECO:0000259" key="18">
    <source>
        <dbReference type="PROSITE" id="PS51473"/>
    </source>
</evidence>
<dbReference type="InterPro" id="IPR002902">
    <property type="entry name" value="GNK2"/>
</dbReference>
<reference evidence="19 20" key="1">
    <citation type="submission" date="2022-03" db="EMBL/GenBank/DDBJ databases">
        <authorList>
            <person name="Macdonald S."/>
            <person name="Ahmed S."/>
            <person name="Newling K."/>
        </authorList>
    </citation>
    <scope>NUCLEOTIDE SEQUENCE [LARGE SCALE GENOMIC DNA]</scope>
</reference>
<dbReference type="GO" id="GO:0006950">
    <property type="term" value="P:response to stress"/>
    <property type="evidence" value="ECO:0007669"/>
    <property type="project" value="UniProtKB-ARBA"/>
</dbReference>
<keyword evidence="6" id="KW-0677">Repeat</keyword>
<dbReference type="PANTHER" id="PTHR27002">
    <property type="entry name" value="RECEPTOR-LIKE SERINE/THREONINE-PROTEIN KINASE SD1-8"/>
    <property type="match status" value="1"/>
</dbReference>
<accession>A0ABC8LIT5</accession>
<gene>
    <name evidence="19" type="ORF">ERUC_LOCUS35816</name>
</gene>
<dbReference type="FunFam" id="1.10.510.10:FF:000129">
    <property type="entry name" value="cysteine-rich receptor-like protein kinase 10"/>
    <property type="match status" value="1"/>
</dbReference>
<keyword evidence="20" id="KW-1185">Reference proteome</keyword>
<dbReference type="InterPro" id="IPR011009">
    <property type="entry name" value="Kinase-like_dom_sf"/>
</dbReference>
<dbReference type="InterPro" id="IPR038408">
    <property type="entry name" value="GNK2_sf"/>
</dbReference>
<keyword evidence="10 15" id="KW-1133">Transmembrane helix</keyword>
<feature type="domain" description="Gnk2-homologous" evidence="18">
    <location>
        <begin position="134"/>
        <end position="242"/>
    </location>
</feature>
<evidence type="ECO:0000256" key="15">
    <source>
        <dbReference type="SAM" id="Phobius"/>
    </source>
</evidence>
<proteinExistence type="predicted"/>
<dbReference type="PROSITE" id="PS00108">
    <property type="entry name" value="PROTEIN_KINASE_ST"/>
    <property type="match status" value="1"/>
</dbReference>
<evidence type="ECO:0000256" key="11">
    <source>
        <dbReference type="ARBA" id="ARBA00023136"/>
    </source>
</evidence>
<dbReference type="InterPro" id="IPR001245">
    <property type="entry name" value="Ser-Thr/Tyr_kinase_cat_dom"/>
</dbReference>
<dbReference type="Gene3D" id="3.30.200.20">
    <property type="entry name" value="Phosphorylase Kinase, domain 1"/>
    <property type="match status" value="1"/>
</dbReference>
<dbReference type="Gene3D" id="3.30.430.20">
    <property type="entry name" value="Gnk2 domain, C-X8-C-X2-C motif"/>
    <property type="match status" value="2"/>
</dbReference>
<evidence type="ECO:0000256" key="7">
    <source>
        <dbReference type="ARBA" id="ARBA00022741"/>
    </source>
</evidence>
<evidence type="ECO:0000256" key="8">
    <source>
        <dbReference type="ARBA" id="ARBA00022777"/>
    </source>
</evidence>
<keyword evidence="11 15" id="KW-0472">Membrane</keyword>
<evidence type="ECO:0000256" key="5">
    <source>
        <dbReference type="ARBA" id="ARBA00022729"/>
    </source>
</evidence>
<dbReference type="PROSITE" id="PS50011">
    <property type="entry name" value="PROTEIN_KINASE_DOM"/>
    <property type="match status" value="1"/>
</dbReference>
<feature type="transmembrane region" description="Helical" evidence="15">
    <location>
        <begin position="265"/>
        <end position="290"/>
    </location>
</feature>
<dbReference type="FunFam" id="3.30.200.20:FF:000727">
    <property type="entry name" value="Cysteine-rich RLK (RECEPTOR-like protein kinase) 23"/>
    <property type="match status" value="1"/>
</dbReference>
<dbReference type="GO" id="GO:0016020">
    <property type="term" value="C:membrane"/>
    <property type="evidence" value="ECO:0007669"/>
    <property type="project" value="UniProtKB-SubCell"/>
</dbReference>
<feature type="domain" description="Protein kinase" evidence="17">
    <location>
        <begin position="322"/>
        <end position="600"/>
    </location>
</feature>
<evidence type="ECO:0000256" key="9">
    <source>
        <dbReference type="ARBA" id="ARBA00022840"/>
    </source>
</evidence>
<dbReference type="GO" id="GO:0004674">
    <property type="term" value="F:protein serine/threonine kinase activity"/>
    <property type="evidence" value="ECO:0007669"/>
    <property type="project" value="UniProtKB-KW"/>
</dbReference>
<dbReference type="AlphaFoldDB" id="A0ABC8LIT5"/>
<keyword evidence="8" id="KW-0418">Kinase</keyword>
<sequence length="637" mass="70747">MAKKISLLIFLFVLSSIFAVVSSQQCSGTGSFGGVSKYAINRQDILSSLAANVKMPNGYYSGSVGDGPKSPDRVYAMAMCIDGSDPEVCSQCLKVASDLLIHNCHIESDGFIWFPYKTLCFARFSNHSFFGTPDTHLLYSEHSSGVSRLEITEFDQKFSNLTTRMIDEVSRGKKAATNTVALTKFQTLNALMLCSPDLSSSNCSACLRESVSVYRKAEDLIGRLGGVIAYLSCFLRWDLYPFSEGFNQISSCKLGKQCSNKISKVFFVAVVVPIVIICCVVSTIVVVLVIRRRRYQPPVSPKPPTNSLQYDLKTIEAATCSFSKRNMLGEGGFGEVFKGLLHNGSEIAVKRLSKESAQGVQEFKNETSLVAKIQHRNLVGVLGFCMEGEEKILVYEFVHNKSLDQFLFEPTKQSQLDWAKRYKIILGTARGILYLHHDSPLKIIHRDLKASNILLNAEMEPKVADFGMARILRLDQSRADTRRVVGTHGYIAPKYLMHGQFSRKSDVFSFGVLILEIISGKGNSNFHEMDGSGKNLVTHAWKHWRNGSPLELVDAEIEKNYQSNEVVRCIHIALLCVQTDPDDRPDISEIISMLTSNSIILQLPQSPVYEGSEMCLPPIKSVPVSVNASLINELVPR</sequence>
<dbReference type="SMART" id="SM00220">
    <property type="entry name" value="S_TKc"/>
    <property type="match status" value="1"/>
</dbReference>
<dbReference type="Proteomes" id="UP001642260">
    <property type="component" value="Unassembled WGS sequence"/>
</dbReference>
<dbReference type="Gene3D" id="1.10.510.10">
    <property type="entry name" value="Transferase(Phosphotransferase) domain 1"/>
    <property type="match status" value="1"/>
</dbReference>
<keyword evidence="13" id="KW-0325">Glycoprotein</keyword>
<evidence type="ECO:0000256" key="3">
    <source>
        <dbReference type="ARBA" id="ARBA00022679"/>
    </source>
</evidence>
<evidence type="ECO:0000256" key="4">
    <source>
        <dbReference type="ARBA" id="ARBA00022692"/>
    </source>
</evidence>
<dbReference type="InterPro" id="IPR008271">
    <property type="entry name" value="Ser/Thr_kinase_AS"/>
</dbReference>
<evidence type="ECO:0000256" key="1">
    <source>
        <dbReference type="ARBA" id="ARBA00004167"/>
    </source>
</evidence>
<evidence type="ECO:0000256" key="12">
    <source>
        <dbReference type="ARBA" id="ARBA00023170"/>
    </source>
</evidence>
<evidence type="ECO:0000256" key="16">
    <source>
        <dbReference type="SAM" id="SignalP"/>
    </source>
</evidence>
<keyword evidence="7 14" id="KW-0547">Nucleotide-binding</keyword>
<keyword evidence="9 14" id="KW-0067">ATP-binding</keyword>
<dbReference type="InterPro" id="IPR000719">
    <property type="entry name" value="Prot_kinase_dom"/>
</dbReference>
<feature type="domain" description="Gnk2-homologous" evidence="18">
    <location>
        <begin position="20"/>
        <end position="129"/>
    </location>
</feature>
<dbReference type="InterPro" id="IPR017441">
    <property type="entry name" value="Protein_kinase_ATP_BS"/>
</dbReference>
<dbReference type="CDD" id="cd14066">
    <property type="entry name" value="STKc_IRAK"/>
    <property type="match status" value="1"/>
</dbReference>
<evidence type="ECO:0000313" key="20">
    <source>
        <dbReference type="Proteomes" id="UP001642260"/>
    </source>
</evidence>
<dbReference type="Pfam" id="PF07714">
    <property type="entry name" value="PK_Tyr_Ser-Thr"/>
    <property type="match status" value="1"/>
</dbReference>